<dbReference type="OrthoDB" id="1751331at2759"/>
<dbReference type="FunCoup" id="D2V0Z2">
    <property type="interactions" value="607"/>
</dbReference>
<evidence type="ECO:0000256" key="7">
    <source>
        <dbReference type="ARBA" id="ARBA00023125"/>
    </source>
</evidence>
<keyword evidence="8 9" id="KW-0539">Nucleus</keyword>
<protein>
    <recommendedName>
        <fullName evidence="9">Replication protein A subunit</fullName>
    </recommendedName>
</protein>
<name>D2V0Z2_NAEGR</name>
<comment type="similarity">
    <text evidence="2 9">Belongs to the replication factor A protein 1 family.</text>
</comment>
<dbReference type="GO" id="GO:0006281">
    <property type="term" value="P:DNA repair"/>
    <property type="evidence" value="ECO:0007669"/>
    <property type="project" value="InterPro"/>
</dbReference>
<dbReference type="VEuPathDB" id="AmoebaDB:NAEGRDRAFT_78091"/>
<dbReference type="GO" id="GO:0003677">
    <property type="term" value="F:DNA binding"/>
    <property type="evidence" value="ECO:0007669"/>
    <property type="project" value="UniProtKB-KW"/>
</dbReference>
<dbReference type="NCBIfam" id="TIGR00617">
    <property type="entry name" value="rpa1"/>
    <property type="match status" value="1"/>
</dbReference>
<dbReference type="GO" id="GO:0006260">
    <property type="term" value="P:DNA replication"/>
    <property type="evidence" value="ECO:0007669"/>
    <property type="project" value="UniProtKB-KW"/>
</dbReference>
<dbReference type="Pfam" id="PF08646">
    <property type="entry name" value="Rep_fac-A_C"/>
    <property type="match status" value="1"/>
</dbReference>
<dbReference type="GO" id="GO:0008270">
    <property type="term" value="F:zinc ion binding"/>
    <property type="evidence" value="ECO:0007669"/>
    <property type="project" value="UniProtKB-KW"/>
</dbReference>
<dbReference type="InterPro" id="IPR004591">
    <property type="entry name" value="Rfa1"/>
</dbReference>
<sequence>MSKLDRCIAPLMQGKTMDKITPCVQVTEARSSGQKLIVTISDGINSCPAVIIKPSQPVDQYAVIKIYESLKHTKEIVIIVKYTVEERLDAVIGNPKPYATAGASDTSSSDKVKTTSTSKSSSSSASTSVQPKAKKSSGTTAADNFYDDGGMSSILDDDKLSNDQAKPISNLNPYDKVWVIKARVTQKSDMKHWDKGTSKGSLFSIELLDEYGGQIRATFFNDVAKKYYDAIKERSVYFFSGGKLKDANRKFTTIPHPYEITFDRDTVIQNARDSEIPTDTFNCTRLCDMTNVEDNMILDVAGVVQNIGETKEFTTKNNRKTKRCNISLIDDSSSPFCTVDLTIWGDMCDTHDMQQGDVVILKSVRKSNYGGVSLNTINSTRIFKDPGIPIYQQLSEWYQNNEGSFDGEGIKLTQKQAAVNSERTFKRKNVIADCKNMSVDTVTAPDYLTIRAYVSYIKHELWYDACTNKECNKKVQQNEGIYHCSSCNHSSDTCTRKFLANLGITDWTGKQYCNAFNQAVEKLFSDMTADDMCARAAEPEYMPYLLGEKTFTRYVFTVRVTTETTKEPKLKFTIIRVTPIDYAREAKSILSLIRDYDI</sequence>
<keyword evidence="7 9" id="KW-0238">DNA-binding</keyword>
<evidence type="ECO:0000256" key="2">
    <source>
        <dbReference type="ARBA" id="ARBA00005690"/>
    </source>
</evidence>
<dbReference type="CDD" id="cd04475">
    <property type="entry name" value="RPA1_DBD_B"/>
    <property type="match status" value="1"/>
</dbReference>
<dbReference type="eggNOG" id="KOG0851">
    <property type="taxonomic scope" value="Eukaryota"/>
</dbReference>
<evidence type="ECO:0000259" key="13">
    <source>
        <dbReference type="Pfam" id="PF16900"/>
    </source>
</evidence>
<dbReference type="KEGG" id="ngr:NAEGRDRAFT_78091"/>
<organism evidence="15">
    <name type="scientific">Naegleria gruberi</name>
    <name type="common">Amoeba</name>
    <dbReference type="NCBI Taxonomy" id="5762"/>
    <lineage>
        <taxon>Eukaryota</taxon>
        <taxon>Discoba</taxon>
        <taxon>Heterolobosea</taxon>
        <taxon>Tetramitia</taxon>
        <taxon>Eutetramitia</taxon>
        <taxon>Vahlkampfiidae</taxon>
        <taxon>Naegleria</taxon>
    </lineage>
</organism>
<evidence type="ECO:0000256" key="10">
    <source>
        <dbReference type="SAM" id="MobiDB-lite"/>
    </source>
</evidence>
<evidence type="ECO:0000256" key="5">
    <source>
        <dbReference type="ARBA" id="ARBA00022771"/>
    </source>
</evidence>
<dbReference type="Gene3D" id="2.40.50.140">
    <property type="entry name" value="Nucleic acid-binding proteins"/>
    <property type="match status" value="3"/>
</dbReference>
<evidence type="ECO:0000256" key="1">
    <source>
        <dbReference type="ARBA" id="ARBA00004123"/>
    </source>
</evidence>
<keyword evidence="6 9" id="KW-0862">Zinc</keyword>
<dbReference type="FunFam" id="2.40.50.140:FF:000064">
    <property type="entry name" value="Replication protein A subunit"/>
    <property type="match status" value="1"/>
</dbReference>
<accession>D2V0Z2</accession>
<evidence type="ECO:0000313" key="14">
    <source>
        <dbReference type="EMBL" id="EFC49601.1"/>
    </source>
</evidence>
<feature type="domain" description="Replication factor A C-terminal" evidence="12">
    <location>
        <begin position="447"/>
        <end position="588"/>
    </location>
</feature>
<dbReference type="Proteomes" id="UP000006671">
    <property type="component" value="Unassembled WGS sequence"/>
</dbReference>
<dbReference type="FunFam" id="2.40.50.140:FF:000041">
    <property type="entry name" value="Replication protein A subunit"/>
    <property type="match status" value="1"/>
</dbReference>
<dbReference type="SUPFAM" id="SSF50249">
    <property type="entry name" value="Nucleic acid-binding proteins"/>
    <property type="match status" value="3"/>
</dbReference>
<dbReference type="RefSeq" id="XP_002682345.1">
    <property type="nucleotide sequence ID" value="XM_002682299.1"/>
</dbReference>
<evidence type="ECO:0000313" key="15">
    <source>
        <dbReference type="Proteomes" id="UP000006671"/>
    </source>
</evidence>
<reference evidence="14 15" key="1">
    <citation type="journal article" date="2010" name="Cell">
        <title>The genome of Naegleria gruberi illuminates early eukaryotic versatility.</title>
        <authorList>
            <person name="Fritz-Laylin L.K."/>
            <person name="Prochnik S.E."/>
            <person name="Ginger M.L."/>
            <person name="Dacks J.B."/>
            <person name="Carpenter M.L."/>
            <person name="Field M.C."/>
            <person name="Kuo A."/>
            <person name="Paredez A."/>
            <person name="Chapman J."/>
            <person name="Pham J."/>
            <person name="Shu S."/>
            <person name="Neupane R."/>
            <person name="Cipriano M."/>
            <person name="Mancuso J."/>
            <person name="Tu H."/>
            <person name="Salamov A."/>
            <person name="Lindquist E."/>
            <person name="Shapiro H."/>
            <person name="Lucas S."/>
            <person name="Grigoriev I.V."/>
            <person name="Cande W.Z."/>
            <person name="Fulton C."/>
            <person name="Rokhsar D.S."/>
            <person name="Dawson S.C."/>
        </authorList>
    </citation>
    <scope>NUCLEOTIDE SEQUENCE [LARGE SCALE GENOMIC DNA]</scope>
    <source>
        <strain evidence="14 15">NEG-M</strain>
    </source>
</reference>
<proteinExistence type="inferred from homology"/>
<evidence type="ECO:0000256" key="3">
    <source>
        <dbReference type="ARBA" id="ARBA00022705"/>
    </source>
</evidence>
<evidence type="ECO:0000256" key="9">
    <source>
        <dbReference type="RuleBase" id="RU364130"/>
    </source>
</evidence>
<gene>
    <name evidence="14" type="ORF">NAEGRDRAFT_78091</name>
</gene>
<dbReference type="CDD" id="cd04474">
    <property type="entry name" value="RPA1_DBD_A"/>
    <property type="match status" value="1"/>
</dbReference>
<feature type="compositionally biased region" description="Low complexity" evidence="10">
    <location>
        <begin position="114"/>
        <end position="129"/>
    </location>
</feature>
<keyword evidence="15" id="KW-1185">Reference proteome</keyword>
<evidence type="ECO:0000256" key="6">
    <source>
        <dbReference type="ARBA" id="ARBA00022833"/>
    </source>
</evidence>
<dbReference type="STRING" id="5762.D2V0Z2"/>
<dbReference type="Pfam" id="PF16900">
    <property type="entry name" value="REPA_OB_2"/>
    <property type="match status" value="1"/>
</dbReference>
<dbReference type="InterPro" id="IPR003871">
    <property type="entry name" value="RFA1B/D_OB_1st"/>
</dbReference>
<dbReference type="GeneID" id="8852323"/>
<dbReference type="InParanoid" id="D2V0Z2"/>
<comment type="subcellular location">
    <subcellularLocation>
        <location evidence="1 9">Nucleus</location>
    </subcellularLocation>
</comment>
<dbReference type="InterPro" id="IPR012340">
    <property type="entry name" value="NA-bd_OB-fold"/>
</dbReference>
<evidence type="ECO:0000256" key="4">
    <source>
        <dbReference type="ARBA" id="ARBA00022723"/>
    </source>
</evidence>
<evidence type="ECO:0000259" key="12">
    <source>
        <dbReference type="Pfam" id="PF08646"/>
    </source>
</evidence>
<evidence type="ECO:0000259" key="11">
    <source>
        <dbReference type="Pfam" id="PF02721"/>
    </source>
</evidence>
<dbReference type="GO" id="GO:0005634">
    <property type="term" value="C:nucleus"/>
    <property type="evidence" value="ECO:0007669"/>
    <property type="project" value="UniProtKB-SubCell"/>
</dbReference>
<dbReference type="AlphaFoldDB" id="D2V0Z2"/>
<dbReference type="InterPro" id="IPR031657">
    <property type="entry name" value="REPA_OB_2"/>
</dbReference>
<feature type="domain" description="Replication protein A OB" evidence="13">
    <location>
        <begin position="286"/>
        <end position="384"/>
    </location>
</feature>
<dbReference type="CDD" id="cd04476">
    <property type="entry name" value="RPA1_DBD_C"/>
    <property type="match status" value="1"/>
</dbReference>
<dbReference type="Pfam" id="PF02721">
    <property type="entry name" value="DUF223"/>
    <property type="match status" value="1"/>
</dbReference>
<dbReference type="GO" id="GO:0006310">
    <property type="term" value="P:DNA recombination"/>
    <property type="evidence" value="ECO:0007669"/>
    <property type="project" value="InterPro"/>
</dbReference>
<dbReference type="PANTHER" id="PTHR47165:SF4">
    <property type="entry name" value="OS03G0429900 PROTEIN"/>
    <property type="match status" value="1"/>
</dbReference>
<keyword evidence="5 9" id="KW-0863">Zinc-finger</keyword>
<keyword evidence="3 9" id="KW-0235">DNA replication</keyword>
<dbReference type="InterPro" id="IPR013955">
    <property type="entry name" value="Rep_factor-A_C"/>
</dbReference>
<feature type="region of interest" description="Disordered" evidence="10">
    <location>
        <begin position="97"/>
        <end position="141"/>
    </location>
</feature>
<dbReference type="PANTHER" id="PTHR47165">
    <property type="entry name" value="OS03G0429900 PROTEIN"/>
    <property type="match status" value="1"/>
</dbReference>
<dbReference type="InterPro" id="IPR047192">
    <property type="entry name" value="Euk_RPA1_DBD_C"/>
</dbReference>
<keyword evidence="4 9" id="KW-0479">Metal-binding</keyword>
<evidence type="ECO:0000256" key="8">
    <source>
        <dbReference type="ARBA" id="ARBA00023242"/>
    </source>
</evidence>
<dbReference type="EMBL" id="GG738847">
    <property type="protein sequence ID" value="EFC49601.1"/>
    <property type="molecule type" value="Genomic_DNA"/>
</dbReference>
<feature type="domain" description="Replication protein A 70 kDa DNA-binding subunit B/D first OB fold" evidence="11">
    <location>
        <begin position="166"/>
        <end position="270"/>
    </location>
</feature>